<feature type="compositionally biased region" description="Low complexity" evidence="1">
    <location>
        <begin position="58"/>
        <end position="71"/>
    </location>
</feature>
<proteinExistence type="predicted"/>
<name>A0A238ZX05_9ACTN</name>
<evidence type="ECO:0000256" key="1">
    <source>
        <dbReference type="SAM" id="MobiDB-lite"/>
    </source>
</evidence>
<feature type="region of interest" description="Disordered" evidence="1">
    <location>
        <begin position="40"/>
        <end position="71"/>
    </location>
</feature>
<reference evidence="2 3" key="1">
    <citation type="submission" date="2017-06" db="EMBL/GenBank/DDBJ databases">
        <authorList>
            <person name="Kim H.J."/>
            <person name="Triplett B.A."/>
        </authorList>
    </citation>
    <scope>NUCLEOTIDE SEQUENCE [LARGE SCALE GENOMIC DNA]</scope>
    <source>
        <strain evidence="2 3">DSM 43151</strain>
    </source>
</reference>
<evidence type="ECO:0000313" key="3">
    <source>
        <dbReference type="Proteomes" id="UP000198415"/>
    </source>
</evidence>
<feature type="compositionally biased region" description="Gly residues" evidence="1">
    <location>
        <begin position="45"/>
        <end position="57"/>
    </location>
</feature>
<evidence type="ECO:0000313" key="2">
    <source>
        <dbReference type="EMBL" id="SNR87905.1"/>
    </source>
</evidence>
<organism evidence="2 3">
    <name type="scientific">Actinoplanes regularis</name>
    <dbReference type="NCBI Taxonomy" id="52697"/>
    <lineage>
        <taxon>Bacteria</taxon>
        <taxon>Bacillati</taxon>
        <taxon>Actinomycetota</taxon>
        <taxon>Actinomycetes</taxon>
        <taxon>Micromonosporales</taxon>
        <taxon>Micromonosporaceae</taxon>
        <taxon>Actinoplanes</taxon>
    </lineage>
</organism>
<dbReference type="Proteomes" id="UP000198415">
    <property type="component" value="Unassembled WGS sequence"/>
</dbReference>
<dbReference type="EMBL" id="FZNR01000006">
    <property type="protein sequence ID" value="SNR87905.1"/>
    <property type="molecule type" value="Genomic_DNA"/>
</dbReference>
<keyword evidence="3" id="KW-1185">Reference proteome</keyword>
<gene>
    <name evidence="2" type="ORF">SAMN06264365_106378</name>
</gene>
<sequence>MTRLPGSERLPWGRTFVEGEFVEMVCGIPGSRTEIVMLKSPGDGARLGGWRTSGGPKGSSSRRPSASAEPSQCVIAGAAHSGRAHAPEKSLAKYSAVASGMPSQ</sequence>
<accession>A0A238ZX05</accession>
<protein>
    <submittedName>
        <fullName evidence="2">Uncharacterized protein</fullName>
    </submittedName>
</protein>
<dbReference type="AlphaFoldDB" id="A0A238ZX05"/>